<reference evidence="3" key="1">
    <citation type="journal article" date="2019" name="Int. J. Syst. Evol. Microbiol.">
        <title>The Global Catalogue of Microorganisms (GCM) 10K type strain sequencing project: providing services to taxonomists for standard genome sequencing and annotation.</title>
        <authorList>
            <consortium name="The Broad Institute Genomics Platform"/>
            <consortium name="The Broad Institute Genome Sequencing Center for Infectious Disease"/>
            <person name="Wu L."/>
            <person name="Ma J."/>
        </authorList>
    </citation>
    <scope>NUCLEOTIDE SEQUENCE [LARGE SCALE GENOMIC DNA]</scope>
    <source>
        <strain evidence="3">ICMP 6774ER</strain>
    </source>
</reference>
<protein>
    <submittedName>
        <fullName evidence="2">Uncharacterized protein</fullName>
    </submittedName>
</protein>
<keyword evidence="1" id="KW-0732">Signal</keyword>
<dbReference type="Proteomes" id="UP001597368">
    <property type="component" value="Unassembled WGS sequence"/>
</dbReference>
<comment type="caution">
    <text evidence="2">The sequence shown here is derived from an EMBL/GenBank/DDBJ whole genome shotgun (WGS) entry which is preliminary data.</text>
</comment>
<feature type="signal peptide" evidence="1">
    <location>
        <begin position="1"/>
        <end position="29"/>
    </location>
</feature>
<evidence type="ECO:0000256" key="1">
    <source>
        <dbReference type="SAM" id="SignalP"/>
    </source>
</evidence>
<keyword evidence="3" id="KW-1185">Reference proteome</keyword>
<feature type="chain" id="PRO_5046597608" evidence="1">
    <location>
        <begin position="30"/>
        <end position="51"/>
    </location>
</feature>
<proteinExistence type="predicted"/>
<sequence length="51" mass="5291">MARTSRWKVGAVVLAGVALVMTGSAASFADPGPQAVELRVVLDDCPRPVQP</sequence>
<dbReference type="EMBL" id="JBHUFV010000075">
    <property type="protein sequence ID" value="MFD1938816.1"/>
    <property type="molecule type" value="Genomic_DNA"/>
</dbReference>
<gene>
    <name evidence="2" type="ORF">ACFSKW_45890</name>
</gene>
<evidence type="ECO:0000313" key="2">
    <source>
        <dbReference type="EMBL" id="MFD1938816.1"/>
    </source>
</evidence>
<accession>A0ABW4TDJ9</accession>
<evidence type="ECO:0000313" key="3">
    <source>
        <dbReference type="Proteomes" id="UP001597368"/>
    </source>
</evidence>
<dbReference type="RefSeq" id="WP_379580908.1">
    <property type="nucleotide sequence ID" value="NZ_JBHUFV010000075.1"/>
</dbReference>
<name>A0ABW4TDJ9_9ACTN</name>
<organism evidence="2 3">
    <name type="scientific">Nonomuraea mangrovi</name>
    <dbReference type="NCBI Taxonomy" id="2316207"/>
    <lineage>
        <taxon>Bacteria</taxon>
        <taxon>Bacillati</taxon>
        <taxon>Actinomycetota</taxon>
        <taxon>Actinomycetes</taxon>
        <taxon>Streptosporangiales</taxon>
        <taxon>Streptosporangiaceae</taxon>
        <taxon>Nonomuraea</taxon>
    </lineage>
</organism>